<dbReference type="InterPro" id="IPR051785">
    <property type="entry name" value="MMCE/EMCE_epimerase"/>
</dbReference>
<keyword evidence="1" id="KW-0479">Metal-binding</keyword>
<evidence type="ECO:0000313" key="4">
    <source>
        <dbReference type="Proteomes" id="UP000529783"/>
    </source>
</evidence>
<dbReference type="EMBL" id="JACCBA010000001">
    <property type="protein sequence ID" value="NYD45382.1"/>
    <property type="molecule type" value="Genomic_DNA"/>
</dbReference>
<dbReference type="RefSeq" id="WP_179842818.1">
    <property type="nucleotide sequence ID" value="NZ_JACCBA010000001.1"/>
</dbReference>
<evidence type="ECO:0000259" key="2">
    <source>
        <dbReference type="PROSITE" id="PS51819"/>
    </source>
</evidence>
<dbReference type="GO" id="GO:0004493">
    <property type="term" value="F:methylmalonyl-CoA epimerase activity"/>
    <property type="evidence" value="ECO:0007669"/>
    <property type="project" value="TreeGrafter"/>
</dbReference>
<dbReference type="AlphaFoldDB" id="A0A7Y9JDT5"/>
<dbReference type="Gene3D" id="3.10.180.10">
    <property type="entry name" value="2,3-Dihydroxybiphenyl 1,2-Dioxygenase, domain 1"/>
    <property type="match status" value="1"/>
</dbReference>
<sequence length="144" mass="15771">MSIAFSHDHIGLSVTSEDLEPTIDWYCRTLGFTVERRFDTHGMIFAFLICGDVRIELMATASKRQAPTGDILSSMDPARVHHFCLAVTDLDAAVSELRDRGVNLIGGPMAVAEIGQRVAFITDNLGNIIELAEPGTRPSDPRQT</sequence>
<proteinExistence type="predicted"/>
<name>A0A7Y9JDT5_9ACTN</name>
<dbReference type="GO" id="GO:0046872">
    <property type="term" value="F:metal ion binding"/>
    <property type="evidence" value="ECO:0007669"/>
    <property type="project" value="UniProtKB-KW"/>
</dbReference>
<keyword evidence="3" id="KW-0223">Dioxygenase</keyword>
<evidence type="ECO:0000256" key="1">
    <source>
        <dbReference type="ARBA" id="ARBA00022723"/>
    </source>
</evidence>
<dbReference type="SUPFAM" id="SSF54593">
    <property type="entry name" value="Glyoxalase/Bleomycin resistance protein/Dihydroxybiphenyl dioxygenase"/>
    <property type="match status" value="1"/>
</dbReference>
<feature type="domain" description="VOC" evidence="2">
    <location>
        <begin position="6"/>
        <end position="134"/>
    </location>
</feature>
<gene>
    <name evidence="3" type="ORF">BJY14_001365</name>
</gene>
<dbReference type="InterPro" id="IPR029068">
    <property type="entry name" value="Glyas_Bleomycin-R_OHBP_Dase"/>
</dbReference>
<dbReference type="Pfam" id="PF00903">
    <property type="entry name" value="Glyoxalase"/>
    <property type="match status" value="1"/>
</dbReference>
<accession>A0A7Y9JDT5</accession>
<reference evidence="3 4" key="1">
    <citation type="submission" date="2020-07" db="EMBL/GenBank/DDBJ databases">
        <title>Sequencing the genomes of 1000 actinobacteria strains.</title>
        <authorList>
            <person name="Klenk H.-P."/>
        </authorList>
    </citation>
    <scope>NUCLEOTIDE SEQUENCE [LARGE SCALE GENOMIC DNA]</scope>
    <source>
        <strain evidence="3 4">DSM 40398</strain>
    </source>
</reference>
<dbReference type="InterPro" id="IPR004360">
    <property type="entry name" value="Glyas_Fos-R_dOase_dom"/>
</dbReference>
<dbReference type="GO" id="GO:0046491">
    <property type="term" value="P:L-methylmalonyl-CoA metabolic process"/>
    <property type="evidence" value="ECO:0007669"/>
    <property type="project" value="TreeGrafter"/>
</dbReference>
<keyword evidence="3" id="KW-0560">Oxidoreductase</keyword>
<comment type="caution">
    <text evidence="3">The sequence shown here is derived from an EMBL/GenBank/DDBJ whole genome shotgun (WGS) entry which is preliminary data.</text>
</comment>
<dbReference type="PANTHER" id="PTHR43048:SF3">
    <property type="entry name" value="METHYLMALONYL-COA EPIMERASE, MITOCHONDRIAL"/>
    <property type="match status" value="1"/>
</dbReference>
<dbReference type="InterPro" id="IPR037523">
    <property type="entry name" value="VOC_core"/>
</dbReference>
<dbReference type="GO" id="GO:0051213">
    <property type="term" value="F:dioxygenase activity"/>
    <property type="evidence" value="ECO:0007669"/>
    <property type="project" value="UniProtKB-KW"/>
</dbReference>
<organism evidence="3 4">
    <name type="scientific">Actinomadura luteofluorescens</name>
    <dbReference type="NCBI Taxonomy" id="46163"/>
    <lineage>
        <taxon>Bacteria</taxon>
        <taxon>Bacillati</taxon>
        <taxon>Actinomycetota</taxon>
        <taxon>Actinomycetes</taxon>
        <taxon>Streptosporangiales</taxon>
        <taxon>Thermomonosporaceae</taxon>
        <taxon>Actinomadura</taxon>
    </lineage>
</organism>
<evidence type="ECO:0000313" key="3">
    <source>
        <dbReference type="EMBL" id="NYD45382.1"/>
    </source>
</evidence>
<protein>
    <submittedName>
        <fullName evidence="3">Catechol 2,3-dioxygenase-like lactoylglutathione lyase family enzyme</fullName>
    </submittedName>
</protein>
<dbReference type="PROSITE" id="PS51819">
    <property type="entry name" value="VOC"/>
    <property type="match status" value="1"/>
</dbReference>
<keyword evidence="3" id="KW-0456">Lyase</keyword>
<dbReference type="GO" id="GO:0016829">
    <property type="term" value="F:lyase activity"/>
    <property type="evidence" value="ECO:0007669"/>
    <property type="project" value="UniProtKB-KW"/>
</dbReference>
<dbReference type="PANTHER" id="PTHR43048">
    <property type="entry name" value="METHYLMALONYL-COA EPIMERASE"/>
    <property type="match status" value="1"/>
</dbReference>
<keyword evidence="4" id="KW-1185">Reference proteome</keyword>
<dbReference type="Proteomes" id="UP000529783">
    <property type="component" value="Unassembled WGS sequence"/>
</dbReference>